<name>A0A1B6G593_9HEMI</name>
<evidence type="ECO:0000256" key="2">
    <source>
        <dbReference type="SAM" id="MobiDB-lite"/>
    </source>
</evidence>
<feature type="region of interest" description="Disordered" evidence="2">
    <location>
        <begin position="180"/>
        <end position="199"/>
    </location>
</feature>
<organism evidence="5">
    <name type="scientific">Cuerna arida</name>
    <dbReference type="NCBI Taxonomy" id="1464854"/>
    <lineage>
        <taxon>Eukaryota</taxon>
        <taxon>Metazoa</taxon>
        <taxon>Ecdysozoa</taxon>
        <taxon>Arthropoda</taxon>
        <taxon>Hexapoda</taxon>
        <taxon>Insecta</taxon>
        <taxon>Pterygota</taxon>
        <taxon>Neoptera</taxon>
        <taxon>Paraneoptera</taxon>
        <taxon>Hemiptera</taxon>
        <taxon>Auchenorrhyncha</taxon>
        <taxon>Membracoidea</taxon>
        <taxon>Cicadellidae</taxon>
        <taxon>Cicadellinae</taxon>
        <taxon>Proconiini</taxon>
        <taxon>Cuerna</taxon>
    </lineage>
</organism>
<dbReference type="AlphaFoldDB" id="A0A1B6G593"/>
<accession>A0A1B6G593</accession>
<sequence>SGRLSSRHPASVTMESSWLGLDDFFNTSGRLSSRRSRVTLLSSGDRSRYGLDSILSPSDLDFDTSAFRSSIFREFDGFPKKTGSKLKTPAFPTKKPKDQKEQKEGVSESAATEPEFETTRELRLRLQHCQEENSKLQAVITDLTQVNKRWQKYNNDRQLYVQKLLSTIQDQQEQLNHIGERSYSSSAGQSSVSSSSSEAEVERLRSVEQKLKEKVSILEFQVKAHRDDWEAELNEKKQALKDKETAERKLAELRAEMQIFSTTAERGEARVELYCQNCGQMTEVDRSPPSRSRMYRTAVHLPCSSSRHSSSTSISTTGDDLVIDSRGLKQPECGWNIVPEETSYSRCSTVPLVSGTSTATTTYAPNIVTLKSFVQIPITKSSSVPEGSAPKFPELPRMSLDSFNYSSHAPPVTVVNSADQYEGTETLSSENVICLRCGKVFPPNKHLEFLDHFPKCQSSRSQKVVSSDSAPSVI</sequence>
<feature type="region of interest" description="Disordered" evidence="2">
    <location>
        <begin position="83"/>
        <end position="117"/>
    </location>
</feature>
<keyword evidence="1" id="KW-0175">Coiled coil</keyword>
<dbReference type="EMBL" id="GECZ01016206">
    <property type="protein sequence ID" value="JAS53563.1"/>
    <property type="molecule type" value="Transcribed_RNA"/>
</dbReference>
<gene>
    <name evidence="4" type="ORF">g.31232</name>
    <name evidence="5" type="ORF">g.31236</name>
    <name evidence="3" type="ORF">g.31240</name>
</gene>
<proteinExistence type="predicted"/>
<dbReference type="EMBL" id="GECZ01012286">
    <property type="protein sequence ID" value="JAS57483.1"/>
    <property type="molecule type" value="Transcribed_RNA"/>
</dbReference>
<feature type="non-terminal residue" evidence="5">
    <location>
        <position position="1"/>
    </location>
</feature>
<feature type="compositionally biased region" description="Low complexity" evidence="2">
    <location>
        <begin position="181"/>
        <end position="198"/>
    </location>
</feature>
<reference evidence="5" key="1">
    <citation type="submission" date="2015-11" db="EMBL/GenBank/DDBJ databases">
        <title>De novo transcriptome assembly of four potential Pierce s Disease insect vectors from Arizona vineyards.</title>
        <authorList>
            <person name="Tassone E.E."/>
        </authorList>
    </citation>
    <scope>NUCLEOTIDE SEQUENCE</scope>
</reference>
<feature type="coiled-coil region" evidence="1">
    <location>
        <begin position="226"/>
        <end position="263"/>
    </location>
</feature>
<evidence type="ECO:0000313" key="3">
    <source>
        <dbReference type="EMBL" id="JAS53563.1"/>
    </source>
</evidence>
<evidence type="ECO:0000313" key="4">
    <source>
        <dbReference type="EMBL" id="JAS55058.1"/>
    </source>
</evidence>
<dbReference type="EMBL" id="GECZ01014711">
    <property type="protein sequence ID" value="JAS55058.1"/>
    <property type="molecule type" value="Transcribed_RNA"/>
</dbReference>
<evidence type="ECO:0000256" key="1">
    <source>
        <dbReference type="SAM" id="Coils"/>
    </source>
</evidence>
<evidence type="ECO:0000313" key="5">
    <source>
        <dbReference type="EMBL" id="JAS57483.1"/>
    </source>
</evidence>
<feature type="compositionally biased region" description="Basic and acidic residues" evidence="2">
    <location>
        <begin position="95"/>
        <end position="106"/>
    </location>
</feature>
<evidence type="ECO:0008006" key="6">
    <source>
        <dbReference type="Google" id="ProtNLM"/>
    </source>
</evidence>
<protein>
    <recommendedName>
        <fullName evidence="6">CCHC NOA-type domain-containing protein</fullName>
    </recommendedName>
</protein>